<dbReference type="PATRIC" id="fig|1666911.3.peg.3489"/>
<dbReference type="GO" id="GO:0016787">
    <property type="term" value="F:hydrolase activity"/>
    <property type="evidence" value="ECO:0007669"/>
    <property type="project" value="UniProtKB-KW"/>
</dbReference>
<evidence type="ECO:0000259" key="2">
    <source>
        <dbReference type="PROSITE" id="PS51192"/>
    </source>
</evidence>
<dbReference type="CDD" id="cd18793">
    <property type="entry name" value="SF2_C_SNF"/>
    <property type="match status" value="1"/>
</dbReference>
<feature type="domain" description="Helicase ATP-binding" evidence="2">
    <location>
        <begin position="961"/>
        <end position="1122"/>
    </location>
</feature>
<dbReference type="Pfam" id="PF00176">
    <property type="entry name" value="SNF2-rel_dom"/>
    <property type="match status" value="1"/>
</dbReference>
<keyword evidence="4" id="KW-0547">Nucleotide-binding</keyword>
<name>A0A0P7Z1Q5_9CYAN</name>
<dbReference type="PROSITE" id="PS51194">
    <property type="entry name" value="HELICASE_CTER"/>
    <property type="match status" value="1"/>
</dbReference>
<dbReference type="Gene3D" id="3.40.50.10810">
    <property type="entry name" value="Tandem AAA-ATPase domain"/>
    <property type="match status" value="1"/>
</dbReference>
<dbReference type="SMART" id="SM00490">
    <property type="entry name" value="HELICc"/>
    <property type="match status" value="1"/>
</dbReference>
<reference evidence="4 5" key="1">
    <citation type="submission" date="2015-09" db="EMBL/GenBank/DDBJ databases">
        <title>Identification and resolution of microdiversity through metagenomic sequencing of parallel consortia.</title>
        <authorList>
            <person name="Nelson W.C."/>
            <person name="Romine M.F."/>
            <person name="Lindemann S.R."/>
        </authorList>
    </citation>
    <scope>NUCLEOTIDE SEQUENCE [LARGE SCALE GENOMIC DNA]</scope>
    <source>
        <strain evidence="4">Ana</strain>
    </source>
</reference>
<dbReference type="InterPro" id="IPR038718">
    <property type="entry name" value="SNF2-like_sf"/>
</dbReference>
<dbReference type="InterPro" id="IPR014001">
    <property type="entry name" value="Helicase_ATP-bd"/>
</dbReference>
<dbReference type="InterPro" id="IPR027417">
    <property type="entry name" value="P-loop_NTPase"/>
</dbReference>
<dbReference type="GO" id="GO:0005524">
    <property type="term" value="F:ATP binding"/>
    <property type="evidence" value="ECO:0007669"/>
    <property type="project" value="InterPro"/>
</dbReference>
<keyword evidence="1" id="KW-0378">Hydrolase</keyword>
<evidence type="ECO:0000313" key="5">
    <source>
        <dbReference type="Proteomes" id="UP000050465"/>
    </source>
</evidence>
<sequence>MSTELSAKQKKLQNEYWQLSDTERSLLQVFALLYGPTSRVNAHKCWMAAIAKQPKGSDIKPLNLQQFGDQLKGLTKAGFLVQDRAKGSKCAPLMIEIAARDAVKADTFEAIAQAIDTTLPIPSRYYKGPRALDETTFVRELRMATYQEDLDAVNALFNEVQFAHWRGSVNFYALFREMLTNPFDADWMNTLSEEFCGLGLSLILEHSVERCTSAHEVFDLLEDRYAQSELSPRLCLLYAEQLWLRGYLESASEVLAGVSARNEHAAEMSALLGAIAFLTGSNTDAIAHYRAGLKAAGKSQGAQAAWFEYPAATLFFFALLEAGTPAAYQEAEKYIVLIQKQPSSWIKNAMPMLMAVFNRQQGKAIQAAQRFENHKFSGRLVGIPALLEAYALHWLDLPKAETWLPAQLNRLCAVALTSGYGWIMLETAELLVSYEPDSSYVEMVEALREQADSLPLITVVQRQETWELSLKALSNLTPPKAQKADSTPVLSEFRLIWRLRLYSETHWTLVPLEQKLSVKGGWTKGKAIALKRLYKGAKKPPYLTDQDRKICATLEAEYGDNSYYYSRTTTYVFPKQALIALIGHPLVFWEDTPNVRVDVVAGEPELLVKRQDDSYLRLSLSPPVTGHDIITIQETPTRLKVIAVSADHRRIAEVLGANNSLKVPIEAKERVLKAIASVSNLVTVQSDIGGGVEAESVPADATPRVHLLPAGTGLKVSLLAHPFPAGGSYYPPGQGGETVIAEVDGKRLQTQRNLSAEEHNAQQVVAACPILQEHKAEAGEWLIEEPSDCLELLLQLQNLGEAVTIEWPEGEKFKVSRQLGLSDFKLNIRQQQDWFAASGEVQVSESRVVDLRQLMTLLENSPGSFVPLADGEFLALTDEFRQRLQSLRRLAQPQGKSLRIHGLAALAMEDMIDDIEQLEIDQAWTNHIAHINAARKIDPEVPKTLQATLRDYQIEGYTWLARLANWGVGACLADDMGLGKTLQGLAVILSRSSEGPTLVVAPTSVCANWASEAERFAPRLKVMSFGEGDRSNRQQQLDELGPDDLVVCSYGLIQQEDVADMLAQITWQTIVLDEAQAIKNHATKRSQAVMALPGRFKIAMTGTPVENHLGELWNLFRFINPGLLGSLESFNQRFANPIERDQDDAARDALRQLIQPFILRRTKDQVLKELPSRTEITLPVELSPEEMAFYEALRREAIEKLAEQTDVQAGQKHLQVLAEIMKLRRACCNPALVKPELAIPSTKLAQFSELITELLDNGHKALVFSQFVDHLKILRQHLEKQQIAYQYLDGSTPAKKRKQSVNAFQNGEGDVFLISLKAGGTGLNLTAADYVLHMDPWWNPAVEDQASDRAHRIGQQRPVTIYRLVAKGTIEDKIVALHKVKRDLADSLLSGTDMSSKVSTEELLSLIQQ</sequence>
<organism evidence="4 5">
    <name type="scientific">Phormidesmis priestleyi Ana</name>
    <dbReference type="NCBI Taxonomy" id="1666911"/>
    <lineage>
        <taxon>Bacteria</taxon>
        <taxon>Bacillati</taxon>
        <taxon>Cyanobacteriota</taxon>
        <taxon>Cyanophyceae</taxon>
        <taxon>Leptolyngbyales</taxon>
        <taxon>Leptolyngbyaceae</taxon>
        <taxon>Phormidesmis</taxon>
    </lineage>
</organism>
<evidence type="ECO:0000313" key="4">
    <source>
        <dbReference type="EMBL" id="KPQ36943.1"/>
    </source>
</evidence>
<dbReference type="GO" id="GO:0004386">
    <property type="term" value="F:helicase activity"/>
    <property type="evidence" value="ECO:0007669"/>
    <property type="project" value="UniProtKB-KW"/>
</dbReference>
<protein>
    <submittedName>
        <fullName evidence="4">Superfamily II DNA/RNA helicase, SNF2 family</fullName>
    </submittedName>
</protein>
<proteinExistence type="predicted"/>
<dbReference type="EMBL" id="LJZR01000003">
    <property type="protein sequence ID" value="KPQ36943.1"/>
    <property type="molecule type" value="Genomic_DNA"/>
</dbReference>
<dbReference type="InterPro" id="IPR000330">
    <property type="entry name" value="SNF2_N"/>
</dbReference>
<gene>
    <name evidence="4" type="ORF">HLUCCA11_03240</name>
</gene>
<feature type="domain" description="Helicase C-terminal" evidence="3">
    <location>
        <begin position="1246"/>
        <end position="1404"/>
    </location>
</feature>
<dbReference type="SUPFAM" id="SSF52540">
    <property type="entry name" value="P-loop containing nucleoside triphosphate hydrolases"/>
    <property type="match status" value="2"/>
</dbReference>
<dbReference type="STRING" id="1666911.HLUCCA11_03240"/>
<dbReference type="InterPro" id="IPR001650">
    <property type="entry name" value="Helicase_C-like"/>
</dbReference>
<keyword evidence="4" id="KW-0067">ATP-binding</keyword>
<dbReference type="SMART" id="SM00487">
    <property type="entry name" value="DEXDc"/>
    <property type="match status" value="1"/>
</dbReference>
<dbReference type="PROSITE" id="PS51192">
    <property type="entry name" value="HELICASE_ATP_BIND_1"/>
    <property type="match status" value="1"/>
</dbReference>
<dbReference type="Pfam" id="PF00271">
    <property type="entry name" value="Helicase_C"/>
    <property type="match status" value="1"/>
</dbReference>
<comment type="caution">
    <text evidence="4">The sequence shown here is derived from an EMBL/GenBank/DDBJ whole genome shotgun (WGS) entry which is preliminary data.</text>
</comment>
<dbReference type="Gene3D" id="3.40.50.300">
    <property type="entry name" value="P-loop containing nucleotide triphosphate hydrolases"/>
    <property type="match status" value="1"/>
</dbReference>
<keyword evidence="4" id="KW-0347">Helicase</keyword>
<dbReference type="Proteomes" id="UP000050465">
    <property type="component" value="Unassembled WGS sequence"/>
</dbReference>
<dbReference type="InterPro" id="IPR049730">
    <property type="entry name" value="SNF2/RAD54-like_C"/>
</dbReference>
<dbReference type="PANTHER" id="PTHR10799">
    <property type="entry name" value="SNF2/RAD54 HELICASE FAMILY"/>
    <property type="match status" value="1"/>
</dbReference>
<evidence type="ECO:0000259" key="3">
    <source>
        <dbReference type="PROSITE" id="PS51194"/>
    </source>
</evidence>
<evidence type="ECO:0000256" key="1">
    <source>
        <dbReference type="ARBA" id="ARBA00022801"/>
    </source>
</evidence>
<accession>A0A0P7Z1Q5</accession>
<dbReference type="CDD" id="cd18012">
    <property type="entry name" value="DEXQc_arch_SWI2_SNF2"/>
    <property type="match status" value="1"/>
</dbReference>